<organism evidence="8 9">
    <name type="scientific">Polarella glacialis</name>
    <name type="common">Dinoflagellate</name>
    <dbReference type="NCBI Taxonomy" id="89957"/>
    <lineage>
        <taxon>Eukaryota</taxon>
        <taxon>Sar</taxon>
        <taxon>Alveolata</taxon>
        <taxon>Dinophyceae</taxon>
        <taxon>Suessiales</taxon>
        <taxon>Suessiaceae</taxon>
        <taxon>Polarella</taxon>
    </lineage>
</organism>
<gene>
    <name evidence="8" type="ORF">PGLA1383_LOCUS1273</name>
</gene>
<feature type="non-terminal residue" evidence="8">
    <location>
        <position position="1"/>
    </location>
</feature>
<evidence type="ECO:0000256" key="3">
    <source>
        <dbReference type="ARBA" id="ARBA00022989"/>
    </source>
</evidence>
<dbReference type="InterPro" id="IPR027359">
    <property type="entry name" value="Volt_channel_dom_sf"/>
</dbReference>
<evidence type="ECO:0000259" key="7">
    <source>
        <dbReference type="PROSITE" id="PS50222"/>
    </source>
</evidence>
<evidence type="ECO:0000313" key="9">
    <source>
        <dbReference type="Proteomes" id="UP000654075"/>
    </source>
</evidence>
<dbReference type="PANTHER" id="PTHR46726:SF1">
    <property type="entry name" value="TWO-PORE CALCIUM CHANNEL 3"/>
    <property type="match status" value="1"/>
</dbReference>
<feature type="compositionally biased region" description="Low complexity" evidence="5">
    <location>
        <begin position="67"/>
        <end position="76"/>
    </location>
</feature>
<dbReference type="OrthoDB" id="481657at2759"/>
<feature type="region of interest" description="Disordered" evidence="5">
    <location>
        <begin position="1"/>
        <end position="30"/>
    </location>
</feature>
<feature type="region of interest" description="Disordered" evidence="5">
    <location>
        <begin position="66"/>
        <end position="90"/>
    </location>
</feature>
<keyword evidence="9" id="KW-1185">Reference proteome</keyword>
<feature type="non-terminal residue" evidence="8">
    <location>
        <position position="427"/>
    </location>
</feature>
<dbReference type="PROSITE" id="PS50222">
    <property type="entry name" value="EF_HAND_2"/>
    <property type="match status" value="1"/>
</dbReference>
<dbReference type="GO" id="GO:0005509">
    <property type="term" value="F:calcium ion binding"/>
    <property type="evidence" value="ECO:0007669"/>
    <property type="project" value="InterPro"/>
</dbReference>
<evidence type="ECO:0000256" key="1">
    <source>
        <dbReference type="ARBA" id="ARBA00004141"/>
    </source>
</evidence>
<evidence type="ECO:0000256" key="5">
    <source>
        <dbReference type="SAM" id="MobiDB-lite"/>
    </source>
</evidence>
<dbReference type="InterPro" id="IPR018247">
    <property type="entry name" value="EF_Hand_1_Ca_BS"/>
</dbReference>
<accession>A0A813D8X8</accession>
<feature type="transmembrane region" description="Helical" evidence="6">
    <location>
        <begin position="191"/>
        <end position="213"/>
    </location>
</feature>
<evidence type="ECO:0000256" key="6">
    <source>
        <dbReference type="SAM" id="Phobius"/>
    </source>
</evidence>
<evidence type="ECO:0000313" key="8">
    <source>
        <dbReference type="EMBL" id="CAE8582275.1"/>
    </source>
</evidence>
<sequence>ADETNPSLPNSEGEQETGLPQDLRSEEPLDSKEAALMNEIELSAQVYFPDPDPHFLHVDFEHTRQHSMSSSEISNSEVHKKNSQTGNRTSISGMFIRSDTKDISISSMDEGCDKSRRFLDKGLRSTPFDILCVVIILFDISLTCADIDSRAADEAPPDWVFICSNLCLAFYIAELTARVQVHRRAILTDKWAILDAIIISAGIIELILAAAGVSLDSLGMLKSLRIIRVMRLFRLIRKFTILKELRKILQMGASCFKTLCWSFIFCFVIMTVWAMAAVDLVNPVVIRLAGEGAFPASCEDCERSFKTVMRANLTLFKTIIAGDSWGLVAVPVIEAEPWTAIIFIGALLTLVFGVLNLVVAVVVDTFAEQRQKDVVGLAQELDAEQDQDVRSLKRMFEQIDEDGSGDVTLEELLEGARLVPEFHSRLR</sequence>
<keyword evidence="2 6" id="KW-0812">Transmembrane</keyword>
<dbReference type="AlphaFoldDB" id="A0A813D8X8"/>
<reference evidence="8" key="1">
    <citation type="submission" date="2021-02" db="EMBL/GenBank/DDBJ databases">
        <authorList>
            <person name="Dougan E. K."/>
            <person name="Rhodes N."/>
            <person name="Thang M."/>
            <person name="Chan C."/>
        </authorList>
    </citation>
    <scope>NUCLEOTIDE SEQUENCE</scope>
</reference>
<feature type="domain" description="EF-hand" evidence="7">
    <location>
        <begin position="387"/>
        <end position="422"/>
    </location>
</feature>
<dbReference type="Gene3D" id="1.10.287.70">
    <property type="match status" value="1"/>
</dbReference>
<protein>
    <recommendedName>
        <fullName evidence="7">EF-hand domain-containing protein</fullName>
    </recommendedName>
</protein>
<feature type="compositionally biased region" description="Polar residues" evidence="5">
    <location>
        <begin position="1"/>
        <end position="12"/>
    </location>
</feature>
<evidence type="ECO:0000256" key="2">
    <source>
        <dbReference type="ARBA" id="ARBA00022692"/>
    </source>
</evidence>
<comment type="caution">
    <text evidence="8">The sequence shown here is derived from an EMBL/GenBank/DDBJ whole genome shotgun (WGS) entry which is preliminary data.</text>
</comment>
<name>A0A813D8X8_POLGL</name>
<keyword evidence="4 6" id="KW-0472">Membrane</keyword>
<feature type="transmembrane region" description="Helical" evidence="6">
    <location>
        <begin position="340"/>
        <end position="363"/>
    </location>
</feature>
<feature type="transmembrane region" description="Helical" evidence="6">
    <location>
        <begin position="258"/>
        <end position="278"/>
    </location>
</feature>
<dbReference type="GO" id="GO:0016020">
    <property type="term" value="C:membrane"/>
    <property type="evidence" value="ECO:0007669"/>
    <property type="project" value="UniProtKB-SubCell"/>
</dbReference>
<dbReference type="Proteomes" id="UP000654075">
    <property type="component" value="Unassembled WGS sequence"/>
</dbReference>
<dbReference type="InterPro" id="IPR002048">
    <property type="entry name" value="EF_hand_dom"/>
</dbReference>
<dbReference type="EMBL" id="CAJNNV010000342">
    <property type="protein sequence ID" value="CAE8582275.1"/>
    <property type="molecule type" value="Genomic_DNA"/>
</dbReference>
<keyword evidence="3 6" id="KW-1133">Transmembrane helix</keyword>
<dbReference type="InterPro" id="IPR005821">
    <property type="entry name" value="Ion_trans_dom"/>
</dbReference>
<evidence type="ECO:0000256" key="4">
    <source>
        <dbReference type="ARBA" id="ARBA00023136"/>
    </source>
</evidence>
<dbReference type="SMART" id="SM00054">
    <property type="entry name" value="EFh"/>
    <property type="match status" value="1"/>
</dbReference>
<comment type="subcellular location">
    <subcellularLocation>
        <location evidence="1">Membrane</location>
        <topology evidence="1">Multi-pass membrane protein</topology>
    </subcellularLocation>
</comment>
<dbReference type="GO" id="GO:0005216">
    <property type="term" value="F:monoatomic ion channel activity"/>
    <property type="evidence" value="ECO:0007669"/>
    <property type="project" value="InterPro"/>
</dbReference>
<proteinExistence type="predicted"/>
<dbReference type="Gene3D" id="1.20.120.350">
    <property type="entry name" value="Voltage-gated potassium channels. Chain C"/>
    <property type="match status" value="1"/>
</dbReference>
<dbReference type="Pfam" id="PF00520">
    <property type="entry name" value="Ion_trans"/>
    <property type="match status" value="1"/>
</dbReference>
<dbReference type="SUPFAM" id="SSF81324">
    <property type="entry name" value="Voltage-gated potassium channels"/>
    <property type="match status" value="1"/>
</dbReference>
<dbReference type="PROSITE" id="PS00018">
    <property type="entry name" value="EF_HAND_1"/>
    <property type="match status" value="1"/>
</dbReference>
<dbReference type="PANTHER" id="PTHR46726">
    <property type="entry name" value="TWO PORE CHANNEL 3"/>
    <property type="match status" value="1"/>
</dbReference>